<dbReference type="InParanoid" id="H3AI42"/>
<dbReference type="AlphaFoldDB" id="H3AI42"/>
<dbReference type="STRING" id="7897.ENSLACP00000009313"/>
<dbReference type="SUPFAM" id="SSF56219">
    <property type="entry name" value="DNase I-like"/>
    <property type="match status" value="1"/>
</dbReference>
<dbReference type="PANTHER" id="PTHR23227">
    <property type="entry name" value="BUCENTAUR RELATED"/>
    <property type="match status" value="1"/>
</dbReference>
<evidence type="ECO:0000313" key="1">
    <source>
        <dbReference type="Ensembl" id="ENSLACP00000009313.1"/>
    </source>
</evidence>
<dbReference type="InterPro" id="IPR027124">
    <property type="entry name" value="Swc5/CFDP1/2"/>
</dbReference>
<evidence type="ECO:0000313" key="2">
    <source>
        <dbReference type="Proteomes" id="UP000008672"/>
    </source>
</evidence>
<evidence type="ECO:0008006" key="3">
    <source>
        <dbReference type="Google" id="ProtNLM"/>
    </source>
</evidence>
<organism evidence="1 2">
    <name type="scientific">Latimeria chalumnae</name>
    <name type="common">Coelacanth</name>
    <dbReference type="NCBI Taxonomy" id="7897"/>
    <lineage>
        <taxon>Eukaryota</taxon>
        <taxon>Metazoa</taxon>
        <taxon>Chordata</taxon>
        <taxon>Craniata</taxon>
        <taxon>Vertebrata</taxon>
        <taxon>Euteleostomi</taxon>
        <taxon>Coelacanthiformes</taxon>
        <taxon>Coelacanthidae</taxon>
        <taxon>Latimeria</taxon>
    </lineage>
</organism>
<dbReference type="Proteomes" id="UP000008672">
    <property type="component" value="Unassembled WGS sequence"/>
</dbReference>
<dbReference type="InterPro" id="IPR036691">
    <property type="entry name" value="Endo/exonu/phosph_ase_sf"/>
</dbReference>
<proteinExistence type="predicted"/>
<dbReference type="EMBL" id="AFYH01130966">
    <property type="status" value="NOT_ANNOTATED_CDS"/>
    <property type="molecule type" value="Genomic_DNA"/>
</dbReference>
<dbReference type="GeneTree" id="ENSGT00940000154988"/>
<keyword evidence="2" id="KW-1185">Reference proteome</keyword>
<dbReference type="Ensembl" id="ENSLACT00000009384.1">
    <property type="protein sequence ID" value="ENSLACP00000009313.1"/>
    <property type="gene ID" value="ENSLACG00000008215.1"/>
</dbReference>
<dbReference type="Gene3D" id="3.60.10.10">
    <property type="entry name" value="Endonuclease/exonuclease/phosphatase"/>
    <property type="match status" value="1"/>
</dbReference>
<name>H3AI42_LATCH</name>
<dbReference type="OMA" id="HITHAMP"/>
<dbReference type="PANTHER" id="PTHR23227:SF84">
    <property type="entry name" value="ENDONUCLEASE_EXONUCLEASE_PHOSPHATASE DOMAIN-CONTAINING PROTEIN"/>
    <property type="match status" value="1"/>
</dbReference>
<reference evidence="1" key="3">
    <citation type="submission" date="2025-09" db="UniProtKB">
        <authorList>
            <consortium name="Ensembl"/>
        </authorList>
    </citation>
    <scope>IDENTIFICATION</scope>
</reference>
<dbReference type="HOGENOM" id="CLU_000680_8_2_1"/>
<sequence>YNIDVAALREGQLKEQGGGYTFFWKGKQLHGVGFAIKNELINQLNEFPIGINERLMTLRLNLVGNRYATIISVYAPTLDADDEIKEEFYSNLDQVLSGIPEGDRLILLGDFNSRIGRDSNLWNGAIGKEGMGKVNPSGILLLTKCAEHNLTITNSLFHQNKHKTSWQHPQSKHWHLIDYVIVHARDHKDVHITHAMPGTDNCWTDHRLIHSIMSIKHAPK</sequence>
<protein>
    <recommendedName>
        <fullName evidence="3">Endonuclease/exonuclease/phosphatase domain-containing protein</fullName>
    </recommendedName>
</protein>
<reference evidence="2" key="1">
    <citation type="submission" date="2011-08" db="EMBL/GenBank/DDBJ databases">
        <title>The draft genome of Latimeria chalumnae.</title>
        <authorList>
            <person name="Di Palma F."/>
            <person name="Alfoldi J."/>
            <person name="Johnson J."/>
            <person name="Berlin A."/>
            <person name="Gnerre S."/>
            <person name="Jaffe D."/>
            <person name="MacCallum I."/>
            <person name="Young S."/>
            <person name="Walker B.J."/>
            <person name="Lander E."/>
            <person name="Lindblad-Toh K."/>
        </authorList>
    </citation>
    <scope>NUCLEOTIDE SEQUENCE [LARGE SCALE GENOMIC DNA]</scope>
    <source>
        <strain evidence="2">Wild caught</strain>
    </source>
</reference>
<accession>H3AI42</accession>
<dbReference type="eggNOG" id="KOG1075">
    <property type="taxonomic scope" value="Eukaryota"/>
</dbReference>
<reference evidence="1" key="2">
    <citation type="submission" date="2025-08" db="UniProtKB">
        <authorList>
            <consortium name="Ensembl"/>
        </authorList>
    </citation>
    <scope>IDENTIFICATION</scope>
</reference>